<feature type="domain" description="C2H2-type" evidence="2">
    <location>
        <begin position="737"/>
        <end position="763"/>
    </location>
</feature>
<feature type="domain" description="C2H2-type" evidence="2">
    <location>
        <begin position="790"/>
        <end position="815"/>
    </location>
</feature>
<evidence type="ECO:0000259" key="2">
    <source>
        <dbReference type="SMART" id="SM00355"/>
    </source>
</evidence>
<dbReference type="PANTHER" id="PTHR42031:SF1">
    <property type="entry name" value="KEY LIME PATHOGENICITY PROTEIN"/>
    <property type="match status" value="1"/>
</dbReference>
<feature type="compositionally biased region" description="Acidic residues" evidence="1">
    <location>
        <begin position="1685"/>
        <end position="1701"/>
    </location>
</feature>
<feature type="compositionally biased region" description="Basic and acidic residues" evidence="1">
    <location>
        <begin position="125"/>
        <end position="142"/>
    </location>
</feature>
<feature type="compositionally biased region" description="Polar residues" evidence="1">
    <location>
        <begin position="1994"/>
        <end position="2009"/>
    </location>
</feature>
<dbReference type="STRING" id="100787.A0A0G4LCN1"/>
<feature type="region of interest" description="Disordered" evidence="1">
    <location>
        <begin position="125"/>
        <end position="218"/>
    </location>
</feature>
<feature type="compositionally biased region" description="Acidic residues" evidence="1">
    <location>
        <begin position="1767"/>
        <end position="1783"/>
    </location>
</feature>
<feature type="domain" description="C2H2-type" evidence="2">
    <location>
        <begin position="1845"/>
        <end position="1866"/>
    </location>
</feature>
<dbReference type="Pfam" id="PF25438">
    <property type="entry name" value="DUF7896"/>
    <property type="match status" value="2"/>
</dbReference>
<feature type="compositionally biased region" description="Polar residues" evidence="1">
    <location>
        <begin position="162"/>
        <end position="180"/>
    </location>
</feature>
<feature type="compositionally biased region" description="Polar residues" evidence="1">
    <location>
        <begin position="652"/>
        <end position="670"/>
    </location>
</feature>
<dbReference type="Proteomes" id="UP000044602">
    <property type="component" value="Unassembled WGS sequence"/>
</dbReference>
<feature type="compositionally biased region" description="Polar residues" evidence="1">
    <location>
        <begin position="705"/>
        <end position="715"/>
    </location>
</feature>
<protein>
    <recommendedName>
        <fullName evidence="2">C2H2-type domain-containing protein</fullName>
    </recommendedName>
</protein>
<feature type="domain" description="C2H2-type" evidence="2">
    <location>
        <begin position="945"/>
        <end position="972"/>
    </location>
</feature>
<feature type="region of interest" description="Disordered" evidence="1">
    <location>
        <begin position="1480"/>
        <end position="1514"/>
    </location>
</feature>
<feature type="compositionally biased region" description="Polar residues" evidence="1">
    <location>
        <begin position="999"/>
        <end position="1018"/>
    </location>
</feature>
<feature type="region of interest" description="Disordered" evidence="1">
    <location>
        <begin position="1531"/>
        <end position="1565"/>
    </location>
</feature>
<feature type="domain" description="C2H2-type" evidence="2">
    <location>
        <begin position="1904"/>
        <end position="1934"/>
    </location>
</feature>
<dbReference type="EMBL" id="CVQH01011112">
    <property type="protein sequence ID" value="CRK19818.1"/>
    <property type="molecule type" value="Genomic_DNA"/>
</dbReference>
<feature type="domain" description="C2H2-type" evidence="2">
    <location>
        <begin position="1628"/>
        <end position="1653"/>
    </location>
</feature>
<name>A0A0G4LCN1_VERLO</name>
<accession>A0A0G4LCN1</accession>
<feature type="compositionally biased region" description="Basic and acidic residues" evidence="1">
    <location>
        <begin position="966"/>
        <end position="980"/>
    </location>
</feature>
<evidence type="ECO:0000313" key="3">
    <source>
        <dbReference type="EMBL" id="CRK19818.1"/>
    </source>
</evidence>
<organism evidence="3 4">
    <name type="scientific">Verticillium longisporum</name>
    <name type="common">Verticillium dahliae var. longisporum</name>
    <dbReference type="NCBI Taxonomy" id="100787"/>
    <lineage>
        <taxon>Eukaryota</taxon>
        <taxon>Fungi</taxon>
        <taxon>Dikarya</taxon>
        <taxon>Ascomycota</taxon>
        <taxon>Pezizomycotina</taxon>
        <taxon>Sordariomycetes</taxon>
        <taxon>Hypocreomycetidae</taxon>
        <taxon>Glomerellales</taxon>
        <taxon>Plectosphaerellaceae</taxon>
        <taxon>Verticillium</taxon>
    </lineage>
</organism>
<feature type="compositionally biased region" description="Polar residues" evidence="1">
    <location>
        <begin position="1540"/>
        <end position="1553"/>
    </location>
</feature>
<feature type="domain" description="C2H2-type" evidence="2">
    <location>
        <begin position="1961"/>
        <end position="1981"/>
    </location>
</feature>
<dbReference type="Gene3D" id="3.30.160.60">
    <property type="entry name" value="Classic Zinc Finger"/>
    <property type="match status" value="1"/>
</dbReference>
<evidence type="ECO:0000313" key="4">
    <source>
        <dbReference type="Proteomes" id="UP000044602"/>
    </source>
</evidence>
<dbReference type="SMART" id="SM00355">
    <property type="entry name" value="ZnF_C2H2"/>
    <property type="match status" value="10"/>
</dbReference>
<feature type="compositionally biased region" description="Basic and acidic residues" evidence="1">
    <location>
        <begin position="2011"/>
        <end position="2025"/>
    </location>
</feature>
<feature type="region of interest" description="Disordered" evidence="1">
    <location>
        <begin position="1994"/>
        <end position="2040"/>
    </location>
</feature>
<feature type="domain" description="C2H2-type" evidence="2">
    <location>
        <begin position="1575"/>
        <end position="1601"/>
    </location>
</feature>
<feature type="domain" description="C2H2-type" evidence="2">
    <location>
        <begin position="1872"/>
        <end position="1899"/>
    </location>
</feature>
<evidence type="ECO:0000256" key="1">
    <source>
        <dbReference type="SAM" id="MobiDB-lite"/>
    </source>
</evidence>
<dbReference type="PANTHER" id="PTHR42031">
    <property type="entry name" value="KEY LIME PATHOGENICITY PROTEIN"/>
    <property type="match status" value="1"/>
</dbReference>
<feature type="region of interest" description="Disordered" evidence="1">
    <location>
        <begin position="1764"/>
        <end position="1815"/>
    </location>
</feature>
<reference evidence="3 4" key="1">
    <citation type="submission" date="2015-05" db="EMBL/GenBank/DDBJ databases">
        <authorList>
            <person name="Wang D.B."/>
            <person name="Wang M."/>
        </authorList>
    </citation>
    <scope>NUCLEOTIDE SEQUENCE [LARGE SCALE GENOMIC DNA]</scope>
    <source>
        <strain evidence="3">VL1</strain>
    </source>
</reference>
<gene>
    <name evidence="3" type="ORF">BN1708_000480</name>
</gene>
<dbReference type="InterPro" id="IPR057218">
    <property type="entry name" value="DUF7896"/>
</dbReference>
<dbReference type="InterPro" id="IPR013087">
    <property type="entry name" value="Znf_C2H2_type"/>
</dbReference>
<feature type="compositionally biased region" description="Basic and acidic residues" evidence="1">
    <location>
        <begin position="1702"/>
        <end position="1718"/>
    </location>
</feature>
<feature type="region of interest" description="Disordered" evidence="1">
    <location>
        <begin position="642"/>
        <end position="727"/>
    </location>
</feature>
<feature type="region of interest" description="Disordered" evidence="1">
    <location>
        <begin position="1682"/>
        <end position="1750"/>
    </location>
</feature>
<feature type="domain" description="C2H2-type" evidence="2">
    <location>
        <begin position="107"/>
        <end position="134"/>
    </location>
</feature>
<feature type="region of interest" description="Disordered" evidence="1">
    <location>
        <begin position="966"/>
        <end position="1056"/>
    </location>
</feature>
<sequence>MRLVAIDSEIQAKLADLLPATYRHNVKLELSMLRHKLRALHAYVHHHGLNLTNPMFIDALKRPVEHLAPVGYAAWLDQNLARYDPVFRTWSMRATAPSPSSLSFTSFKCWDEDCPHYIYGFSRKDDRNDHARGHDMTKHRDSGLSIGGPASFPFSGLPAAPNPSTYEQPGNRAQPQTMQQLPRPHPAHTLPPIATSLLPRDRSDSLSTRPGSSDLPGSARQAIYANLDSHLPPLARSRVGQPRLQSIGELKLDPDAGSCLQCRILHQSCDAVDPCSHCAKQLQQSGNDGYKLLGCHRGPLENVSDLLLAAPATPRQMQTPLTSPFAQRRNINDHLEKTYPISAAALVDLRANLDFDDGFWSAEELASVSSHNSNLAHYSRELTSRLPPILAILFASWNTDNTAYNLMHFLKATGQLSASREAEKTAYPVLYRAKLLLREAVFWNLQQQSPSIHLRGASRIPNQIPEDADYDGHYKLLYDCLTQFLQAFESAALHKQRFDFKTSLATFMSVCLFSAIRTIFADTLTTLPRRHALPQHGLKQEVAFAGLSQVDSVYKLLVVSCKSMGATPFDDPTVLEIESCSGAFRLLETIIQRHQWAAQGVWSCCDFLARLGSGAVEGNTTYVGFLKPTSWPYSDRFAVPVPSARPMDEPQTPLSNSRSAGEPWNPSTQILPDRDSFMPQTGADHLVSPIGYDHTSRRHAANKSPPFQRQGSSRPSDPPALHSRARASYQRTPLRRVYCSKCNEYPEGFRGEHELRRHTDAKHAAMVKRWVCAEPDGYTSPVPKPVVPLAKCKACVTQKRYGAYYNAAAHLRRAHFNPHRGDLLPATYRHNVKLELSMLRHKLRALHAYVHHHEQLPVAPVLCEAEEARSLQYRCECIEAAILDQGLNLTNPTFIDALKRPVEHLAPVGYAAWLDQNLARYDPVFRTWSMRATAPSPSSLNFTSFKCLDEDCPHYIYGFSRKDDRNDHARGHDMAKHRDSGLSIGGPASLPFSGLSAAPTPSTYEQPGNRTQPQTMQQLPGPHPAHTLPPIATSLLPRDRSDSLSTRPGSSDLPGSARQAVYADLDSHLPPLARSRVGQPRLQSIGELKLDPDAGSCLQCRILHQSCDAVDPCSHCAKQLQQPGNDGYKLLGCHRGPLENVSDLLLAAPATPRQMQTPLTSPLAQRRNINDHLEKTYPIPAATLVDLRANLDFDDVFWSAEELASVSSNNSHLAHYSRELTSRPPPILAILFASWNTDNTAYNLMHFLKATGLLSASREAEEAAYPALYRAKLLLREAVFWNLQQQSPSIHLRGGARIPNQIPEDVDYDGHYKLLYDCLTQFLQAFESAALHKQRFDFKTSLAMFMSVCLFSAIRTIFADTLTTLPRRHALPQQGLKQEVAFAGLSHIDSVYKLLVVSCKSMGATPFDDPTVLEIESCSGAFRLLETIIQRHQWAAQGVWSSCDFLARLGSGAVEGNNTYIGFLKPTSWPYSDRFAVPAPSARPMDEPQTPLSNSRSAGEPWIPSTQILPDRDSFMPQTSVDQLVSPIGYDHTSRRHTANKSPPFQRQGSSRPSDPPTLHSRGRVSYQRTPLRRVYCSKCNEYPEGFRGEHELRRHTDAKHAAMVKRWVCAEPDGYTSPVPKPVVPLAKCKACVTQKRYGAYYNAAAHLRRAHFNPHRGGKASGDWPPMTILKDWMKEIRQSVDVQEDQQDDSSGDEGEGESDYKPHNDYDIRSRVESPTHSVPPLAPALVRGLMPAPPSGGKASGDWPPMTILKDWMKEIRQSVDVQEDQQDDSSGDEGEGESDYKQHNDYESRSRVESPTLSAPPLAPAPVRGLMPAPPLSLLEVLEPMQQGNTSARPFENRTRCSHPDCGKVFKDLAAHMLTHQEERPEKCPIDTCEYHTKGFARKYDKNRHALTHYKGTMICPFCPGIGSAYEKAFNRADVFKRHLTSVHNVEQTPPNSRKFVASGPGPSATVKEGARCSICHAEFNTAQDFYEHLDDCVLNVIVPATTPSMRTGSPLAENTGTASMHEERESEMEDERKPPATMLIPEGVNYGGP</sequence>
<feature type="compositionally biased region" description="Basic and acidic residues" evidence="1">
    <location>
        <begin position="1784"/>
        <end position="1798"/>
    </location>
</feature>
<proteinExistence type="predicted"/>
<keyword evidence="4" id="KW-1185">Reference proteome</keyword>